<keyword evidence="1" id="KW-0472">Membrane</keyword>
<organism evidence="3 4">
    <name type="scientific">Trypanosoma conorhini</name>
    <dbReference type="NCBI Taxonomy" id="83891"/>
    <lineage>
        <taxon>Eukaryota</taxon>
        <taxon>Discoba</taxon>
        <taxon>Euglenozoa</taxon>
        <taxon>Kinetoplastea</taxon>
        <taxon>Metakinetoplastina</taxon>
        <taxon>Trypanosomatida</taxon>
        <taxon>Trypanosomatidae</taxon>
        <taxon>Trypanosoma</taxon>
    </lineage>
</organism>
<reference evidence="3 4" key="1">
    <citation type="journal article" date="2018" name="BMC Genomics">
        <title>Genomic comparison of Trypanosoma conorhini and Trypanosoma rangeli to Trypanosoma cruzi strains of high and low virulence.</title>
        <authorList>
            <person name="Bradwell K.R."/>
            <person name="Koparde V.N."/>
            <person name="Matveyev A.V."/>
            <person name="Serrano M.G."/>
            <person name="Alves J.M."/>
            <person name="Parikh H."/>
            <person name="Huang B."/>
            <person name="Lee V."/>
            <person name="Espinosa-Alvarez O."/>
            <person name="Ortiz P.A."/>
            <person name="Costa-Martins A.G."/>
            <person name="Teixeira M.M."/>
            <person name="Buck G.A."/>
        </authorList>
    </citation>
    <scope>NUCLEOTIDE SEQUENCE [LARGE SCALE GENOMIC DNA]</scope>
    <source>
        <strain evidence="3 4">025E</strain>
    </source>
</reference>
<gene>
    <name evidence="3" type="ORF">Tco025E_05612</name>
</gene>
<dbReference type="EMBL" id="MKKU01000339">
    <property type="protein sequence ID" value="RNF15094.1"/>
    <property type="molecule type" value="Genomic_DNA"/>
</dbReference>
<keyword evidence="2" id="KW-0732">Signal</keyword>
<feature type="chain" id="PRO_5018602908" evidence="2">
    <location>
        <begin position="19"/>
        <end position="387"/>
    </location>
</feature>
<dbReference type="OrthoDB" id="271049at2759"/>
<proteinExistence type="predicted"/>
<dbReference type="AlphaFoldDB" id="A0A3R7L2K8"/>
<evidence type="ECO:0000313" key="4">
    <source>
        <dbReference type="Proteomes" id="UP000284403"/>
    </source>
</evidence>
<dbReference type="GeneID" id="40319223"/>
<keyword evidence="4" id="KW-1185">Reference proteome</keyword>
<feature type="transmembrane region" description="Helical" evidence="1">
    <location>
        <begin position="25"/>
        <end position="44"/>
    </location>
</feature>
<dbReference type="RefSeq" id="XP_029227375.1">
    <property type="nucleotide sequence ID" value="XM_029372505.1"/>
</dbReference>
<dbReference type="Proteomes" id="UP000284403">
    <property type="component" value="Unassembled WGS sequence"/>
</dbReference>
<evidence type="ECO:0000256" key="1">
    <source>
        <dbReference type="SAM" id="Phobius"/>
    </source>
</evidence>
<sequence length="387" mass="43881">MLLLFSQLVLYGCEGCDAYVPRVFVFVSFTLVFFVLLFHSSRKVHMHWALTRHRVTSPELRQTLHRHQKGISAQSALWLSPAQARGYYRLHCRGGISVRANLLGERSIFCLMEYAPRERKTLLQMQPLPVKDAERWMLLTTGAAGSPTWTPATLDQYAHASLFASGEDASETALLVDASVAVPSVPSQTAFLLNAQETSNPFLIDDTLHHSHFLTGAPFSHVVGGLLSTVWSQFGYTSLKWLPASDVNGFEGIAVLQGQEPHRVFDLEPVDLVHLRQTCNEHQKTVLHSTQRWALLRSLKEPLILSEGRWLTWRKMNLDEALKTKRNRAMTDMLKAPDRVASSNTRSTELPYQLWLPCDGSFTYTGLPRRRHILHEKFFYNSSQLVA</sequence>
<evidence type="ECO:0000313" key="3">
    <source>
        <dbReference type="EMBL" id="RNF15094.1"/>
    </source>
</evidence>
<evidence type="ECO:0000256" key="2">
    <source>
        <dbReference type="SAM" id="SignalP"/>
    </source>
</evidence>
<feature type="signal peptide" evidence="2">
    <location>
        <begin position="1"/>
        <end position="18"/>
    </location>
</feature>
<comment type="caution">
    <text evidence="3">The sequence shown here is derived from an EMBL/GenBank/DDBJ whole genome shotgun (WGS) entry which is preliminary data.</text>
</comment>
<keyword evidence="1" id="KW-0812">Transmembrane</keyword>
<protein>
    <submittedName>
        <fullName evidence="3">Uncharacterized protein</fullName>
    </submittedName>
</protein>
<keyword evidence="1" id="KW-1133">Transmembrane helix</keyword>
<name>A0A3R7L2K8_9TRYP</name>
<accession>A0A3R7L2K8</accession>